<name>A0A8J3IQ04_9CHLR</name>
<sequence>MSLFSRRSDPSFVVQIVPPANVPPLGLHTLETLMQSLVVPSARLSLEIVQRQSGPHFLLRATKQSTLSQATRQLQTFYPQAVVRPVSHQDDPLHLEPQTEQASALEVLRHGPVYESLRQWEIREWATPHNDPMYALLSVGAVLPASLRLVSQLSLTPLSPKWAHPYSRLALEHPLEQERQRQRETLSRTRQGRTPGWGAIIGMGLLVLILSLWRAGRLDGVLPAWGEQALLTLLHGQMPVISATQRLQLILAGLACTILLVTLSIAARLLVRLVHPAPTLYDPRRIADKLSKRAYQARLRLVLIETTEAGAPTPLPRAPGSRRWADVLDRLSLRLQRSWLGHMRLVRWLFGRYYALLVPAEARLSPLSTWMSQRYVQWRSQSTRRRFRQQILTLALASYRQYETTAVGIRSRRCSTRALRRTALPRSGTWVLTGEEVALLWHPLTEAMAGLEQRQERTILAPADVTSGSGWKVGISEQAGMRAEVFYPPEALRQHAFVLGRTGKGKSTLFEHLAQAQLALRDGHPDQPGLCVIEPHGDLIRALLRGIPAHLAGAVTLIDLAERDHPVGFNLLDVSQWWNSASAGRLEMDLSTSAILTTLRSIWIGSWGSRIENVMRYSLRALMEANLTLVTGDPSAGLMQQYSLLDVVPLLQVRVFRRRVLDLVHDPFVLEWWHTYYEQLDAQHQQDLIMPVISKISAYASSETARRIIGQPCSTIDLEQVIRTSGLLLINTASGEVGTDISSLLGATILSSLSQGLSRQYAQPQAERRAFLALVDEFANYPVDYGVLLTERRKAGLSLVLAAQSLTQLEQVDAGLRSTVLGNSEHLFVFTPSVEDAVLLREVLAPLTPQEVIALPDYLCYAHWARSHKRLPLFSFELRQLAAGSTIQEEQIRATSTQRDGRPQAQVDTLLAQLHALHHQPLPPAPGTGRGKGRQPFSSASNNAAKGPLPHVAGTPTGTGRKHVRTRKPMFAPRPAGSSHDLLEEEQDDVSKPPPPPLLP</sequence>
<evidence type="ECO:0000256" key="1">
    <source>
        <dbReference type="SAM" id="MobiDB-lite"/>
    </source>
</evidence>
<keyword evidence="4" id="KW-1185">Reference proteome</keyword>
<feature type="transmembrane region" description="Helical" evidence="2">
    <location>
        <begin position="196"/>
        <end position="215"/>
    </location>
</feature>
<evidence type="ECO:0008006" key="5">
    <source>
        <dbReference type="Google" id="ProtNLM"/>
    </source>
</evidence>
<protein>
    <recommendedName>
        <fullName evidence="5">Type IV secretion system coupling protein TraD DNA-binding domain-containing protein</fullName>
    </recommendedName>
</protein>
<dbReference type="SUPFAM" id="SSF52540">
    <property type="entry name" value="P-loop containing nucleoside triphosphate hydrolases"/>
    <property type="match status" value="1"/>
</dbReference>
<evidence type="ECO:0000313" key="3">
    <source>
        <dbReference type="EMBL" id="GHO98636.1"/>
    </source>
</evidence>
<dbReference type="CDD" id="cd01127">
    <property type="entry name" value="TrwB_TraG_TraD_VirD4"/>
    <property type="match status" value="1"/>
</dbReference>
<keyword evidence="2" id="KW-0812">Transmembrane</keyword>
<proteinExistence type="predicted"/>
<keyword evidence="2" id="KW-0472">Membrane</keyword>
<dbReference type="Gene3D" id="3.40.50.300">
    <property type="entry name" value="P-loop containing nucleotide triphosphate hydrolases"/>
    <property type="match status" value="2"/>
</dbReference>
<comment type="caution">
    <text evidence="3">The sequence shown here is derived from an EMBL/GenBank/DDBJ whole genome shotgun (WGS) entry which is preliminary data.</text>
</comment>
<keyword evidence="2" id="KW-1133">Transmembrane helix</keyword>
<evidence type="ECO:0000313" key="4">
    <source>
        <dbReference type="Proteomes" id="UP000597444"/>
    </source>
</evidence>
<dbReference type="EMBL" id="BNJK01000002">
    <property type="protein sequence ID" value="GHO98636.1"/>
    <property type="molecule type" value="Genomic_DNA"/>
</dbReference>
<dbReference type="InterPro" id="IPR027417">
    <property type="entry name" value="P-loop_NTPase"/>
</dbReference>
<dbReference type="RefSeq" id="WP_220209342.1">
    <property type="nucleotide sequence ID" value="NZ_BNJK01000002.1"/>
</dbReference>
<feature type="region of interest" description="Disordered" evidence="1">
    <location>
        <begin position="919"/>
        <end position="1000"/>
    </location>
</feature>
<gene>
    <name evidence="3" type="ORF">KSF_086840</name>
</gene>
<organism evidence="3 4">
    <name type="scientific">Reticulibacter mediterranei</name>
    <dbReference type="NCBI Taxonomy" id="2778369"/>
    <lineage>
        <taxon>Bacteria</taxon>
        <taxon>Bacillati</taxon>
        <taxon>Chloroflexota</taxon>
        <taxon>Ktedonobacteria</taxon>
        <taxon>Ktedonobacterales</taxon>
        <taxon>Reticulibacteraceae</taxon>
        <taxon>Reticulibacter</taxon>
    </lineage>
</organism>
<reference evidence="3" key="1">
    <citation type="submission" date="2020-10" db="EMBL/GenBank/DDBJ databases">
        <title>Taxonomic study of unclassified bacteria belonging to the class Ktedonobacteria.</title>
        <authorList>
            <person name="Yabe S."/>
            <person name="Wang C.M."/>
            <person name="Zheng Y."/>
            <person name="Sakai Y."/>
            <person name="Cavaletti L."/>
            <person name="Monciardini P."/>
            <person name="Donadio S."/>
        </authorList>
    </citation>
    <scope>NUCLEOTIDE SEQUENCE</scope>
    <source>
        <strain evidence="3">ID150040</strain>
    </source>
</reference>
<dbReference type="AlphaFoldDB" id="A0A8J3IQ04"/>
<evidence type="ECO:0000256" key="2">
    <source>
        <dbReference type="SAM" id="Phobius"/>
    </source>
</evidence>
<feature type="transmembrane region" description="Helical" evidence="2">
    <location>
        <begin position="249"/>
        <end position="271"/>
    </location>
</feature>
<accession>A0A8J3IQ04</accession>
<dbReference type="Proteomes" id="UP000597444">
    <property type="component" value="Unassembled WGS sequence"/>
</dbReference>